<proteinExistence type="predicted"/>
<evidence type="ECO:0000313" key="2">
    <source>
        <dbReference type="Proteomes" id="UP000735302"/>
    </source>
</evidence>
<evidence type="ECO:0000313" key="1">
    <source>
        <dbReference type="EMBL" id="GFN79852.1"/>
    </source>
</evidence>
<dbReference type="EMBL" id="BLXT01000744">
    <property type="protein sequence ID" value="GFN79852.1"/>
    <property type="molecule type" value="Genomic_DNA"/>
</dbReference>
<keyword evidence="2" id="KW-1185">Reference proteome</keyword>
<comment type="caution">
    <text evidence="1">The sequence shown here is derived from an EMBL/GenBank/DDBJ whole genome shotgun (WGS) entry which is preliminary data.</text>
</comment>
<dbReference type="Proteomes" id="UP000735302">
    <property type="component" value="Unassembled WGS sequence"/>
</dbReference>
<protein>
    <submittedName>
        <fullName evidence="1">Uncharacterized protein</fullName>
    </submittedName>
</protein>
<name>A0AAV3YCI3_9GAST</name>
<sequence length="107" mass="11565">MSCSLSSPGRSRGFGLIRPDIKLQQMVLADHRATLLTRVPLMALCSEGERERKKGVWFLWTASPQQGDLRFSGPTPGQGAGGLAQTHARRVLTDFTAGLLSTMPSTP</sequence>
<reference evidence="1 2" key="1">
    <citation type="journal article" date="2021" name="Elife">
        <title>Chloroplast acquisition without the gene transfer in kleptoplastic sea slugs, Plakobranchus ocellatus.</title>
        <authorList>
            <person name="Maeda T."/>
            <person name="Takahashi S."/>
            <person name="Yoshida T."/>
            <person name="Shimamura S."/>
            <person name="Takaki Y."/>
            <person name="Nagai Y."/>
            <person name="Toyoda A."/>
            <person name="Suzuki Y."/>
            <person name="Arimoto A."/>
            <person name="Ishii H."/>
            <person name="Satoh N."/>
            <person name="Nishiyama T."/>
            <person name="Hasebe M."/>
            <person name="Maruyama T."/>
            <person name="Minagawa J."/>
            <person name="Obokata J."/>
            <person name="Shigenobu S."/>
        </authorList>
    </citation>
    <scope>NUCLEOTIDE SEQUENCE [LARGE SCALE GENOMIC DNA]</scope>
</reference>
<gene>
    <name evidence="1" type="ORF">PoB_000635800</name>
</gene>
<dbReference type="AlphaFoldDB" id="A0AAV3YCI3"/>
<accession>A0AAV3YCI3</accession>
<organism evidence="1 2">
    <name type="scientific">Plakobranchus ocellatus</name>
    <dbReference type="NCBI Taxonomy" id="259542"/>
    <lineage>
        <taxon>Eukaryota</taxon>
        <taxon>Metazoa</taxon>
        <taxon>Spiralia</taxon>
        <taxon>Lophotrochozoa</taxon>
        <taxon>Mollusca</taxon>
        <taxon>Gastropoda</taxon>
        <taxon>Heterobranchia</taxon>
        <taxon>Euthyneura</taxon>
        <taxon>Panpulmonata</taxon>
        <taxon>Sacoglossa</taxon>
        <taxon>Placobranchoidea</taxon>
        <taxon>Plakobranchidae</taxon>
        <taxon>Plakobranchus</taxon>
    </lineage>
</organism>